<sequence>MKEITKADLSAFFKSNQVKYSPTHDKLCLPIINRIYKKMVNGILFEHIKVCDNLLIDGHHRYVSSLFAGIEIGTVPSVKTSASVEYSWREVDFLLEEWDTEDKIRYLNQIDAKFNNLPIEKIIEMTK</sequence>
<reference evidence="1" key="1">
    <citation type="journal article" date="2014" name="Int. J. Syst. Evol. Microbiol.">
        <title>Complete genome sequence of Corynebacterium casei LMG S-19264T (=DSM 44701T), isolated from a smear-ripened cheese.</title>
        <authorList>
            <consortium name="US DOE Joint Genome Institute (JGI-PGF)"/>
            <person name="Walter F."/>
            <person name="Albersmeier A."/>
            <person name="Kalinowski J."/>
            <person name="Ruckert C."/>
        </authorList>
    </citation>
    <scope>NUCLEOTIDE SEQUENCE</scope>
    <source>
        <strain evidence="1">CGMCC 1.12195</strain>
    </source>
</reference>
<evidence type="ECO:0000313" key="2">
    <source>
        <dbReference type="Proteomes" id="UP000660862"/>
    </source>
</evidence>
<accession>A0A917MCR1</accession>
<protein>
    <submittedName>
        <fullName evidence="1">Uncharacterized protein</fullName>
    </submittedName>
</protein>
<evidence type="ECO:0000313" key="1">
    <source>
        <dbReference type="EMBL" id="GGG96250.1"/>
    </source>
</evidence>
<dbReference type="AlphaFoldDB" id="A0A917MCR1"/>
<dbReference type="EMBL" id="BMER01000004">
    <property type="protein sequence ID" value="GGG96250.1"/>
    <property type="molecule type" value="Genomic_DNA"/>
</dbReference>
<organism evidence="1 2">
    <name type="scientific">Parapedobacter pyrenivorans</name>
    <dbReference type="NCBI Taxonomy" id="1305674"/>
    <lineage>
        <taxon>Bacteria</taxon>
        <taxon>Pseudomonadati</taxon>
        <taxon>Bacteroidota</taxon>
        <taxon>Sphingobacteriia</taxon>
        <taxon>Sphingobacteriales</taxon>
        <taxon>Sphingobacteriaceae</taxon>
        <taxon>Parapedobacter</taxon>
    </lineage>
</organism>
<comment type="caution">
    <text evidence="1">The sequence shown here is derived from an EMBL/GenBank/DDBJ whole genome shotgun (WGS) entry which is preliminary data.</text>
</comment>
<dbReference type="Proteomes" id="UP000660862">
    <property type="component" value="Unassembled WGS sequence"/>
</dbReference>
<keyword evidence="2" id="KW-1185">Reference proteome</keyword>
<gene>
    <name evidence="1" type="ORF">GCM10007415_34330</name>
</gene>
<name>A0A917MCR1_9SPHI</name>
<reference evidence="1" key="2">
    <citation type="submission" date="2020-09" db="EMBL/GenBank/DDBJ databases">
        <authorList>
            <person name="Sun Q."/>
            <person name="Zhou Y."/>
        </authorList>
    </citation>
    <scope>NUCLEOTIDE SEQUENCE</scope>
    <source>
        <strain evidence="1">CGMCC 1.12195</strain>
    </source>
</reference>
<proteinExistence type="predicted"/>